<keyword evidence="3" id="KW-1185">Reference proteome</keyword>
<reference evidence="2 3" key="1">
    <citation type="submission" date="2016-03" db="EMBL/GenBank/DDBJ databases">
        <title>Whole genome sequencing of Grifola frondosa 9006-11.</title>
        <authorList>
            <person name="Min B."/>
            <person name="Park H."/>
            <person name="Kim J.-G."/>
            <person name="Cho H."/>
            <person name="Oh Y.-L."/>
            <person name="Kong W.-S."/>
            <person name="Choi I.-G."/>
        </authorList>
    </citation>
    <scope>NUCLEOTIDE SEQUENCE [LARGE SCALE GENOMIC DNA]</scope>
    <source>
        <strain evidence="2 3">9006-11</strain>
    </source>
</reference>
<evidence type="ECO:0000313" key="2">
    <source>
        <dbReference type="EMBL" id="OBZ73864.1"/>
    </source>
</evidence>
<dbReference type="AlphaFoldDB" id="A0A1C7MFS8"/>
<evidence type="ECO:0000313" key="3">
    <source>
        <dbReference type="Proteomes" id="UP000092993"/>
    </source>
</evidence>
<accession>A0A1C7MFS8</accession>
<proteinExistence type="predicted"/>
<dbReference type="Proteomes" id="UP000092993">
    <property type="component" value="Unassembled WGS sequence"/>
</dbReference>
<sequence length="89" mass="10205">MIKSPVQSWRHRTNRALQQNTDQEEEHKAIHLRLLIEEPASSVLVKKQHLQCGEDWNKVSKPVKSSGQDENKYDGQMVFAEGHFAVQGP</sequence>
<gene>
    <name evidence="2" type="ORF">A0H81_06104</name>
</gene>
<name>A0A1C7MFS8_GRIFR</name>
<dbReference type="EMBL" id="LUGG01000006">
    <property type="protein sequence ID" value="OBZ73864.1"/>
    <property type="molecule type" value="Genomic_DNA"/>
</dbReference>
<comment type="caution">
    <text evidence="2">The sequence shown here is derived from an EMBL/GenBank/DDBJ whole genome shotgun (WGS) entry which is preliminary data.</text>
</comment>
<protein>
    <submittedName>
        <fullName evidence="2">Uncharacterized protein</fullName>
    </submittedName>
</protein>
<evidence type="ECO:0000256" key="1">
    <source>
        <dbReference type="SAM" id="MobiDB-lite"/>
    </source>
</evidence>
<organism evidence="2 3">
    <name type="scientific">Grifola frondosa</name>
    <name type="common">Maitake</name>
    <name type="synonym">Polyporus frondosus</name>
    <dbReference type="NCBI Taxonomy" id="5627"/>
    <lineage>
        <taxon>Eukaryota</taxon>
        <taxon>Fungi</taxon>
        <taxon>Dikarya</taxon>
        <taxon>Basidiomycota</taxon>
        <taxon>Agaricomycotina</taxon>
        <taxon>Agaricomycetes</taxon>
        <taxon>Polyporales</taxon>
        <taxon>Grifolaceae</taxon>
        <taxon>Grifola</taxon>
    </lineage>
</organism>
<feature type="region of interest" description="Disordered" evidence="1">
    <location>
        <begin position="1"/>
        <end position="24"/>
    </location>
</feature>